<evidence type="ECO:0000256" key="2">
    <source>
        <dbReference type="SAM" id="SignalP"/>
    </source>
</evidence>
<evidence type="ECO:0000313" key="3">
    <source>
        <dbReference type="EMBL" id="MDT1061232.1"/>
    </source>
</evidence>
<dbReference type="Proteomes" id="UP001251085">
    <property type="component" value="Unassembled WGS sequence"/>
</dbReference>
<proteinExistence type="predicted"/>
<reference evidence="4" key="1">
    <citation type="submission" date="2023-07" db="EMBL/GenBank/DDBJ databases">
        <title>Characterization of two Paracoccaceae strains isolated from Phycosphere and proposal of Xinfangfangia lacusdiani sp. nov.</title>
        <authorList>
            <person name="Deng Y."/>
            <person name="Zhang Y.Q."/>
        </authorList>
    </citation>
    <scope>NUCLEOTIDE SEQUENCE [LARGE SCALE GENOMIC DNA]</scope>
    <source>
        <strain evidence="4">CPCC 101403</strain>
    </source>
</reference>
<keyword evidence="2" id="KW-0732">Signal</keyword>
<comment type="caution">
    <text evidence="3">The sequence shown here is derived from an EMBL/GenBank/DDBJ whole genome shotgun (WGS) entry which is preliminary data.</text>
</comment>
<dbReference type="EMBL" id="JAVRQI010000003">
    <property type="protein sequence ID" value="MDT1061232.1"/>
    <property type="molecule type" value="Genomic_DNA"/>
</dbReference>
<dbReference type="PROSITE" id="PS51257">
    <property type="entry name" value="PROKAR_LIPOPROTEIN"/>
    <property type="match status" value="1"/>
</dbReference>
<evidence type="ECO:0008006" key="5">
    <source>
        <dbReference type="Google" id="ProtNLM"/>
    </source>
</evidence>
<sequence>MMTAKRNCLALAALLALAGCDDRIGDYPSLLPTDQLLAEPALPSHAADVAQSPQATSDALTGRAKGLANRTPAPAVGAAELSARADALRERAAQLSKTSLDACPDGAATCESPAPAGGDDPAGKTPASE</sequence>
<keyword evidence="4" id="KW-1185">Reference proteome</keyword>
<name>A0ABU3EAI6_9RHOB</name>
<feature type="region of interest" description="Disordered" evidence="1">
    <location>
        <begin position="42"/>
        <end position="63"/>
    </location>
</feature>
<feature type="signal peptide" evidence="2">
    <location>
        <begin position="1"/>
        <end position="18"/>
    </location>
</feature>
<gene>
    <name evidence="3" type="ORF">RM190_05125</name>
</gene>
<evidence type="ECO:0000256" key="1">
    <source>
        <dbReference type="SAM" id="MobiDB-lite"/>
    </source>
</evidence>
<evidence type="ECO:0000313" key="4">
    <source>
        <dbReference type="Proteomes" id="UP001251085"/>
    </source>
</evidence>
<accession>A0ABU3EAI6</accession>
<feature type="chain" id="PRO_5045921824" description="Secreted protein" evidence="2">
    <location>
        <begin position="19"/>
        <end position="129"/>
    </location>
</feature>
<protein>
    <recommendedName>
        <fullName evidence="5">Secreted protein</fullName>
    </recommendedName>
</protein>
<organism evidence="3 4">
    <name type="scientific">Paracoccus broussonetiae</name>
    <dbReference type="NCBI Taxonomy" id="3075834"/>
    <lineage>
        <taxon>Bacteria</taxon>
        <taxon>Pseudomonadati</taxon>
        <taxon>Pseudomonadota</taxon>
        <taxon>Alphaproteobacteria</taxon>
        <taxon>Rhodobacterales</taxon>
        <taxon>Paracoccaceae</taxon>
        <taxon>Paracoccus</taxon>
    </lineage>
</organism>
<feature type="region of interest" description="Disordered" evidence="1">
    <location>
        <begin position="92"/>
        <end position="129"/>
    </location>
</feature>